<dbReference type="SUPFAM" id="SSF47413">
    <property type="entry name" value="lambda repressor-like DNA-binding domains"/>
    <property type="match status" value="1"/>
</dbReference>
<reference evidence="1 2" key="1">
    <citation type="submission" date="2015-12" db="EMBL/GenBank/DDBJ databases">
        <title>Phylogenomics in the description of a new species in the Pseudomonas syringae group.</title>
        <authorList>
            <person name="Busquets A."/>
            <person name="Gomila M."/>
            <person name="Beiki F."/>
            <person name="Rahimian H."/>
            <person name="Mulet M."/>
            <person name="Sanchez D."/>
            <person name="Garcia-Valdes E."/>
            <person name="Lalucat J."/>
        </authorList>
    </citation>
    <scope>NUCLEOTIDE SEQUENCE [LARGE SCALE GENOMIC DNA]</scope>
    <source>
        <strain evidence="1 2">S25</strain>
    </source>
</reference>
<dbReference type="RefSeq" id="WP_243244430.1">
    <property type="nucleotide sequence ID" value="NZ_LOHG01000002.1"/>
</dbReference>
<organism evidence="1 2">
    <name type="scientific">Pseudomonas maioricensis</name>
    <dbReference type="NCBI Taxonomy" id="1766623"/>
    <lineage>
        <taxon>Bacteria</taxon>
        <taxon>Pseudomonadati</taxon>
        <taxon>Pseudomonadota</taxon>
        <taxon>Gammaproteobacteria</taxon>
        <taxon>Pseudomonadales</taxon>
        <taxon>Pseudomonadaceae</taxon>
        <taxon>Pseudomonas</taxon>
    </lineage>
</organism>
<dbReference type="Gene3D" id="1.10.260.40">
    <property type="entry name" value="lambda repressor-like DNA-binding domains"/>
    <property type="match status" value="1"/>
</dbReference>
<comment type="caution">
    <text evidence="1">The sequence shown here is derived from an EMBL/GenBank/DDBJ whole genome shotgun (WGS) entry which is preliminary data.</text>
</comment>
<proteinExistence type="predicted"/>
<dbReference type="InterPro" id="IPR010982">
    <property type="entry name" value="Lambda_DNA-bd_dom_sf"/>
</dbReference>
<sequence length="154" mass="17495">MDTSSLNKLRLNQVERALEPFIALKGKTVPPGGWLRSIRESLGRSVRSQAAWVDVSPTTLHKSEKSEAEDRITLGQLRKLANGLDCELVYALVPKKPLHEMVEERAQLLARKEVMGVSHTMALEDQRPSDAFVERKVNERRLELLAGAWSRLWR</sequence>
<dbReference type="InterPro" id="IPR001387">
    <property type="entry name" value="Cro/C1-type_HTH"/>
</dbReference>
<protein>
    <submittedName>
        <fullName evidence="1">Mobile mystery protein A</fullName>
    </submittedName>
</protein>
<gene>
    <name evidence="1" type="ORF">AUC61_03160</name>
</gene>
<dbReference type="Proteomes" id="UP001320513">
    <property type="component" value="Unassembled WGS sequence"/>
</dbReference>
<dbReference type="EMBL" id="LOHG01000002">
    <property type="protein sequence ID" value="MCI8208525.1"/>
    <property type="molecule type" value="Genomic_DNA"/>
</dbReference>
<keyword evidence="2" id="KW-1185">Reference proteome</keyword>
<evidence type="ECO:0000313" key="2">
    <source>
        <dbReference type="Proteomes" id="UP001320513"/>
    </source>
</evidence>
<name>A0ABS9ZD47_9PSED</name>
<accession>A0ABS9ZD47</accession>
<dbReference type="CDD" id="cd00093">
    <property type="entry name" value="HTH_XRE"/>
    <property type="match status" value="1"/>
</dbReference>
<evidence type="ECO:0000313" key="1">
    <source>
        <dbReference type="EMBL" id="MCI8208525.1"/>
    </source>
</evidence>